<dbReference type="EMBL" id="QJKF01000008">
    <property type="protein sequence ID" value="PXX61585.1"/>
    <property type="molecule type" value="Genomic_DNA"/>
</dbReference>
<evidence type="ECO:0000313" key="1">
    <source>
        <dbReference type="EMBL" id="PXX61585.1"/>
    </source>
</evidence>
<sequence length="65" mass="6770">MVPVGRTPCDAGDRVFRLVTGSLCLPEVFELIGSGAWPEDGADDAVTQSMGSVVGEMDCAVRVKA</sequence>
<reference evidence="1 2" key="1">
    <citation type="submission" date="2018-05" db="EMBL/GenBank/DDBJ databases">
        <title>Genomic Encyclopedia of Type Strains, Phase IV (KMG-IV): sequencing the most valuable type-strain genomes for metagenomic binning, comparative biology and taxonomic classification.</title>
        <authorList>
            <person name="Goeker M."/>
        </authorList>
    </citation>
    <scope>NUCLEOTIDE SEQUENCE [LARGE SCALE GENOMIC DNA]</scope>
    <source>
        <strain evidence="1 2">DSM 44704</strain>
    </source>
</reference>
<evidence type="ECO:0000313" key="2">
    <source>
        <dbReference type="Proteomes" id="UP000247569"/>
    </source>
</evidence>
<gene>
    <name evidence="1" type="ORF">DFR70_108143</name>
</gene>
<name>A0A318K1N5_9NOCA</name>
<keyword evidence="2" id="KW-1185">Reference proteome</keyword>
<comment type="caution">
    <text evidence="1">The sequence shown here is derived from an EMBL/GenBank/DDBJ whole genome shotgun (WGS) entry which is preliminary data.</text>
</comment>
<dbReference type="Proteomes" id="UP000247569">
    <property type="component" value="Unassembled WGS sequence"/>
</dbReference>
<dbReference type="AlphaFoldDB" id="A0A318K1N5"/>
<accession>A0A318K1N5</accession>
<protein>
    <submittedName>
        <fullName evidence="1">Uncharacterized protein</fullName>
    </submittedName>
</protein>
<organism evidence="1 2">
    <name type="scientific">Nocardia tenerifensis</name>
    <dbReference type="NCBI Taxonomy" id="228006"/>
    <lineage>
        <taxon>Bacteria</taxon>
        <taxon>Bacillati</taxon>
        <taxon>Actinomycetota</taxon>
        <taxon>Actinomycetes</taxon>
        <taxon>Mycobacteriales</taxon>
        <taxon>Nocardiaceae</taxon>
        <taxon>Nocardia</taxon>
    </lineage>
</organism>
<proteinExistence type="predicted"/>